<dbReference type="InterPro" id="IPR027359">
    <property type="entry name" value="Volt_channel_dom_sf"/>
</dbReference>
<feature type="transmembrane region" description="Helical" evidence="13">
    <location>
        <begin position="671"/>
        <end position="690"/>
    </location>
</feature>
<evidence type="ECO:0000256" key="7">
    <source>
        <dbReference type="ARBA" id="ARBA00022958"/>
    </source>
</evidence>
<organism evidence="15 16">
    <name type="scientific">Cyclotella atomus</name>
    <dbReference type="NCBI Taxonomy" id="382360"/>
    <lineage>
        <taxon>Eukaryota</taxon>
        <taxon>Sar</taxon>
        <taxon>Stramenopiles</taxon>
        <taxon>Ochrophyta</taxon>
        <taxon>Bacillariophyta</taxon>
        <taxon>Coscinodiscophyceae</taxon>
        <taxon>Thalassiosirophycidae</taxon>
        <taxon>Stephanodiscales</taxon>
        <taxon>Stephanodiscaceae</taxon>
        <taxon>Cyclotella</taxon>
    </lineage>
</organism>
<evidence type="ECO:0000259" key="14">
    <source>
        <dbReference type="Pfam" id="PF00520"/>
    </source>
</evidence>
<evidence type="ECO:0000313" key="15">
    <source>
        <dbReference type="EMBL" id="KAL3799512.1"/>
    </source>
</evidence>
<comment type="subcellular location">
    <subcellularLocation>
        <location evidence="1">Membrane</location>
        <topology evidence="1">Multi-pass membrane protein</topology>
    </subcellularLocation>
</comment>
<evidence type="ECO:0000313" key="16">
    <source>
        <dbReference type="Proteomes" id="UP001530400"/>
    </source>
</evidence>
<feature type="transmembrane region" description="Helical" evidence="13">
    <location>
        <begin position="1255"/>
        <end position="1274"/>
    </location>
</feature>
<feature type="transmembrane region" description="Helical" evidence="13">
    <location>
        <begin position="972"/>
        <end position="992"/>
    </location>
</feature>
<feature type="transmembrane region" description="Helical" evidence="13">
    <location>
        <begin position="1355"/>
        <end position="1377"/>
    </location>
</feature>
<dbReference type="InterPro" id="IPR029044">
    <property type="entry name" value="Nucleotide-diphossugar_trans"/>
</dbReference>
<feature type="transmembrane region" description="Helical" evidence="13">
    <location>
        <begin position="327"/>
        <end position="350"/>
    </location>
</feature>
<evidence type="ECO:0000256" key="9">
    <source>
        <dbReference type="ARBA" id="ARBA00023065"/>
    </source>
</evidence>
<name>A0ABD3QGN7_9STRA</name>
<dbReference type="Gene3D" id="3.90.550.20">
    <property type="match status" value="1"/>
</dbReference>
<feature type="transmembrane region" description="Helical" evidence="13">
    <location>
        <begin position="772"/>
        <end position="793"/>
    </location>
</feature>
<feature type="transmembrane region" description="Helical" evidence="13">
    <location>
        <begin position="436"/>
        <end position="458"/>
    </location>
</feature>
<feature type="transmembrane region" description="Helical" evidence="13">
    <location>
        <begin position="1216"/>
        <end position="1235"/>
    </location>
</feature>
<protein>
    <recommendedName>
        <fullName evidence="14">Ion transport domain-containing protein</fullName>
    </recommendedName>
</protein>
<feature type="transmembrane region" description="Helical" evidence="13">
    <location>
        <begin position="1114"/>
        <end position="1143"/>
    </location>
</feature>
<dbReference type="Proteomes" id="UP001530400">
    <property type="component" value="Unassembled WGS sequence"/>
</dbReference>
<feature type="transmembrane region" description="Helical" evidence="13">
    <location>
        <begin position="371"/>
        <end position="389"/>
    </location>
</feature>
<keyword evidence="10 13" id="KW-0472">Membrane</keyword>
<feature type="domain" description="Ion transport" evidence="14">
    <location>
        <begin position="1221"/>
        <end position="1478"/>
    </location>
</feature>
<feature type="domain" description="Ion transport" evidence="14">
    <location>
        <begin position="907"/>
        <end position="1147"/>
    </location>
</feature>
<dbReference type="PRINTS" id="PR00169">
    <property type="entry name" value="KCHANNEL"/>
</dbReference>
<keyword evidence="5" id="KW-0631">Potassium channel</keyword>
<evidence type="ECO:0000256" key="3">
    <source>
        <dbReference type="ARBA" id="ARBA00022538"/>
    </source>
</evidence>
<dbReference type="SUPFAM" id="SSF81324">
    <property type="entry name" value="Voltage-gated potassium channels"/>
    <property type="match status" value="4"/>
</dbReference>
<feature type="transmembrane region" description="Helical" evidence="13">
    <location>
        <begin position="633"/>
        <end position="651"/>
    </location>
</feature>
<feature type="compositionally biased region" description="Basic and acidic residues" evidence="12">
    <location>
        <begin position="220"/>
        <end position="238"/>
    </location>
</feature>
<feature type="transmembrane region" description="Helical" evidence="13">
    <location>
        <begin position="711"/>
        <end position="730"/>
    </location>
</feature>
<dbReference type="EMBL" id="JALLPJ020000183">
    <property type="protein sequence ID" value="KAL3799512.1"/>
    <property type="molecule type" value="Genomic_DNA"/>
</dbReference>
<dbReference type="InterPro" id="IPR028325">
    <property type="entry name" value="VG_K_chnl"/>
</dbReference>
<accession>A0ABD3QGN7</accession>
<keyword evidence="7" id="KW-0630">Potassium</keyword>
<evidence type="ECO:0000256" key="13">
    <source>
        <dbReference type="SAM" id="Phobius"/>
    </source>
</evidence>
<feature type="region of interest" description="Disordered" evidence="12">
    <location>
        <begin position="220"/>
        <end position="256"/>
    </location>
</feature>
<evidence type="ECO:0000256" key="6">
    <source>
        <dbReference type="ARBA" id="ARBA00022882"/>
    </source>
</evidence>
<proteinExistence type="predicted"/>
<dbReference type="Pfam" id="PF00520">
    <property type="entry name" value="Ion_trans"/>
    <property type="match status" value="4"/>
</dbReference>
<keyword evidence="4 13" id="KW-0812">Transmembrane</keyword>
<feature type="transmembrane region" description="Helical" evidence="13">
    <location>
        <begin position="278"/>
        <end position="297"/>
    </location>
</feature>
<dbReference type="Gene3D" id="1.20.120.350">
    <property type="entry name" value="Voltage-gated potassium channels. Chain C"/>
    <property type="match status" value="1"/>
</dbReference>
<gene>
    <name evidence="15" type="ORF">ACHAWO_002406</name>
</gene>
<evidence type="ECO:0000256" key="12">
    <source>
        <dbReference type="SAM" id="MobiDB-lite"/>
    </source>
</evidence>
<dbReference type="Gene3D" id="1.10.287.70">
    <property type="match status" value="3"/>
</dbReference>
<keyword evidence="6" id="KW-0851">Voltage-gated channel</keyword>
<feature type="transmembrane region" description="Helical" evidence="13">
    <location>
        <begin position="905"/>
        <end position="929"/>
    </location>
</feature>
<dbReference type="Pfam" id="PF04488">
    <property type="entry name" value="Gly_transf_sug"/>
    <property type="match status" value="1"/>
</dbReference>
<feature type="domain" description="Ion transport" evidence="14">
    <location>
        <begin position="275"/>
        <end position="577"/>
    </location>
</feature>
<evidence type="ECO:0000256" key="2">
    <source>
        <dbReference type="ARBA" id="ARBA00022448"/>
    </source>
</evidence>
<sequence>MIFPSLNETLKCVTNGSTRSDLWRYLILYLYGGIYSDIDNSPSEKFNENTISSQDDFFTVLESLGIFAQYFIASSPGHPLMKLSLDAAMQRLRATPNVMNNNPAPNTGPGALKTAFVYFMNNKTDGYVLEGKYEGIAGRTVTVLGSKEKSHEYINRQGVDRIKKKNYYHTIGTEHFFDAFDLPHISMISCMEHLIRSNGTHNVANYTFDGSKYQGVEIDERKEKAQKSEVKSNSDKMASETTPLFPTSSAAPRPTDPRQPLHNFLEAASPAGLAYERFTIFLILLSVLTFILSSLFLPYNSDWDYYNLCGKTCDAIWFGNYENALNALGLGNTSLVELLCVAVFTVDYLVRLYTADLISDKYAGFGGRVRYLYSFFSLVDLASIVPFYIDALVLRDTDWMASNFVRMFRLLRMMKVEGRYDLALGLVDDVIVGTRGVAGVALFVGATVWGVMSSFFYIAERLNPDMIYCGAAPDSCGDVDTSLCTINSWGLVDCTKAGCPPITNEDGTIEETCWNLYRSIVSSSFWTLMELFGEFPLMDQHSVWGQILGTITTVFAAAVFALPAGIFGSGFESEISKRREEKRSSEAETELSSGVLRGGIYKMDSDAAVGNSSTLRGAVYNFLYLQTTTMSKIFDIFMDGLVVATTIIFMLDTVANSAALETWHSFFDAYQTVAFLIFSAEYILLMYSVGENPKFRGTAGMITYAQDFLRIVDLLSILPFWIMLLLSPVNPSGHEALYSFAKFCLVLRILRFEKYSEAFTTFDDVIRENLDVLTVTGFSASLLWVLFSSILYLTERNNPDDEMAARYKTVPHAMWITLLNLSGECPLAHYSSIGKILVGVIGLFATAIFGVPIGVLGAGFEELVADKIEDTPDQDTEVTPTSSQTNAQGIQASCYKFVNGIGSKAAFYFEMSIYGLIVATVSIGIIQTVDGYENAFTDIELMAVIVFTFEYIIRFIGVGADPEFAGMSFSRIRFIFSFYSVVDLLAIVPYYMAAAMPGSWVDAHDEYFRMLRLLRLLKLDKYVPSITLIDDVIRLKRKILLVSCFVAGTLTILFSGLMYLAEHNDSSMPIDNLPLYGCFENCTESVRYTNMFTSIPLTGIHLTGDFPIIEYNSWVLLVILFFAVVAAVGVVAIPSGVVASGFVEIVDSKNRNANESQSKVSGDDWFDVKYRELEGKAAPRSIFGPTVDYWQYAVKEYLDGTLDSKTGHHSRTRISMIGRAFFFVLIITNVLAVILESVPEIDEAVGNQKGNFFDVFEAWSVFFFSIDYAMRLFSARKSREALFSPWVYATTFFGIVDFMTIAPWYFQMILISTGHISGDEAKVFRIVRIFRVLQLEDFLVAFSKLDNVFRASKDVLKATGLMAMIIWVGSSALFFLFESNNPNFRECNDSVPLIGTKKHPGCYDFESTAACNEVYPGMCNQSAFTNMPSAMYYVAVFLGGEWGVVDFTWKGKLVCMFLCVAGIALYSIPVGTLFDSFGAVIGLSEEEEDEEEGEEQKEE</sequence>
<dbReference type="GO" id="GO:0005267">
    <property type="term" value="F:potassium channel activity"/>
    <property type="evidence" value="ECO:0007669"/>
    <property type="project" value="UniProtKB-KW"/>
</dbReference>
<evidence type="ECO:0000256" key="10">
    <source>
        <dbReference type="ARBA" id="ARBA00023136"/>
    </source>
</evidence>
<keyword evidence="8 13" id="KW-1133">Transmembrane helix</keyword>
<feature type="transmembrane region" description="Helical" evidence="13">
    <location>
        <begin position="1286"/>
        <end position="1306"/>
    </location>
</feature>
<feature type="transmembrane region" description="Helical" evidence="13">
    <location>
        <begin position="837"/>
        <end position="860"/>
    </location>
</feature>
<keyword evidence="16" id="KW-1185">Reference proteome</keyword>
<feature type="transmembrane region" description="Helical" evidence="13">
    <location>
        <begin position="1039"/>
        <end position="1061"/>
    </location>
</feature>
<evidence type="ECO:0000256" key="11">
    <source>
        <dbReference type="ARBA" id="ARBA00023303"/>
    </source>
</evidence>
<evidence type="ECO:0000256" key="5">
    <source>
        <dbReference type="ARBA" id="ARBA00022826"/>
    </source>
</evidence>
<dbReference type="InterPro" id="IPR007577">
    <property type="entry name" value="GlycoTrfase_DXD_sugar-bd_CS"/>
</dbReference>
<dbReference type="PANTHER" id="PTHR11537">
    <property type="entry name" value="VOLTAGE-GATED POTASSIUM CHANNEL"/>
    <property type="match status" value="1"/>
</dbReference>
<dbReference type="PANTHER" id="PTHR11537:SF254">
    <property type="entry name" value="POTASSIUM VOLTAGE-GATED CHANNEL PROTEIN SHAB"/>
    <property type="match status" value="1"/>
</dbReference>
<dbReference type="SUPFAM" id="SSF53448">
    <property type="entry name" value="Nucleotide-diphospho-sugar transferases"/>
    <property type="match status" value="1"/>
</dbReference>
<dbReference type="GO" id="GO:0034702">
    <property type="term" value="C:monoatomic ion channel complex"/>
    <property type="evidence" value="ECO:0007669"/>
    <property type="project" value="UniProtKB-KW"/>
</dbReference>
<evidence type="ECO:0000256" key="8">
    <source>
        <dbReference type="ARBA" id="ARBA00022989"/>
    </source>
</evidence>
<feature type="transmembrane region" description="Helical" evidence="13">
    <location>
        <begin position="1454"/>
        <end position="1474"/>
    </location>
</feature>
<keyword evidence="2" id="KW-0813">Transport</keyword>
<comment type="caution">
    <text evidence="15">The sequence shown here is derived from an EMBL/GenBank/DDBJ whole genome shotgun (WGS) entry which is preliminary data.</text>
</comment>
<dbReference type="InterPro" id="IPR005821">
    <property type="entry name" value="Ion_trans_dom"/>
</dbReference>
<feature type="transmembrane region" description="Helical" evidence="13">
    <location>
        <begin position="941"/>
        <end position="960"/>
    </location>
</feature>
<reference evidence="15 16" key="1">
    <citation type="submission" date="2024-10" db="EMBL/GenBank/DDBJ databases">
        <title>Updated reference genomes for cyclostephanoid diatoms.</title>
        <authorList>
            <person name="Roberts W.R."/>
            <person name="Alverson A.J."/>
        </authorList>
    </citation>
    <scope>NUCLEOTIDE SEQUENCE [LARGE SCALE GENOMIC DNA]</scope>
    <source>
        <strain evidence="15 16">AJA010-31</strain>
    </source>
</reference>
<keyword evidence="9" id="KW-0406">Ion transport</keyword>
<feature type="compositionally biased region" description="Polar residues" evidence="12">
    <location>
        <begin position="239"/>
        <end position="250"/>
    </location>
</feature>
<evidence type="ECO:0000256" key="4">
    <source>
        <dbReference type="ARBA" id="ARBA00022692"/>
    </source>
</evidence>
<keyword evidence="3" id="KW-0633">Potassium transport</keyword>
<evidence type="ECO:0000256" key="1">
    <source>
        <dbReference type="ARBA" id="ARBA00004141"/>
    </source>
</evidence>
<keyword evidence="11" id="KW-0407">Ion channel</keyword>
<feature type="domain" description="Ion transport" evidence="14">
    <location>
        <begin position="632"/>
        <end position="863"/>
    </location>
</feature>